<dbReference type="PANTHER" id="PTHR43649:SF27">
    <property type="entry name" value="EXTRACELLULAR SOLUTE-BINDING PROTEIN FAMILY 1"/>
    <property type="match status" value="1"/>
</dbReference>
<evidence type="ECO:0000313" key="5">
    <source>
        <dbReference type="Proteomes" id="UP000594800"/>
    </source>
</evidence>
<proteinExistence type="inferred from homology"/>
<dbReference type="GO" id="GO:0042597">
    <property type="term" value="C:periplasmic space"/>
    <property type="evidence" value="ECO:0007669"/>
    <property type="project" value="UniProtKB-SubCell"/>
</dbReference>
<protein>
    <submittedName>
        <fullName evidence="4">ABC transporter substrate-binding protein</fullName>
    </submittedName>
</protein>
<sequence>MARLQTLARVSALALVAPVAAMADTVELDVVHAWGGHARFHEPIAAAFMEQHDGVQINFRAPLASYTEGHQTILRQSLSGDLPDIWYSPYNQLGELAEALEARGDIVDLTPMMHAEGEAWITSNYAPNVLALGQVDGTQWGIPFNASTPIVYYNLDLIAEAGRTADPLPTSWDEMIELGAAISDTADDVDGIAYSVSEWGDDWLWQALIFSHGGALMNEERTEVLFGGDAGAQAVATLARLANETGMPLLSEEQTVQQFAAGKLGVFIGSTAEVRMMGELVGDSFEWRTGPFPIAAADGGLPTGGNVAVILSQDPAEIEAAWEFVKFATGPEGQMITVLGSGYMPTNLQTASDEYLGEHYADNPDWTTSMQQWPVAQQWFGYPGNSGVRIWREQQGILASIIRGDVAPDAGLEQLVSTTESLLDN</sequence>
<dbReference type="Gene3D" id="3.40.190.10">
    <property type="entry name" value="Periplasmic binding protein-like II"/>
    <property type="match status" value="1"/>
</dbReference>
<dbReference type="PANTHER" id="PTHR43649">
    <property type="entry name" value="ARABINOSE-BINDING PROTEIN-RELATED"/>
    <property type="match status" value="1"/>
</dbReference>
<dbReference type="Proteomes" id="UP000594800">
    <property type="component" value="Chromosome"/>
</dbReference>
<evidence type="ECO:0000313" key="4">
    <source>
        <dbReference type="EMBL" id="QPH54782.1"/>
    </source>
</evidence>
<name>A0A7S9LT23_9RHOB</name>
<reference evidence="4 5" key="1">
    <citation type="submission" date="2020-11" db="EMBL/GenBank/DDBJ databases">
        <title>Description of Pontivivens ytuae sp. nov. isolated from deep sea sediment of Mariana Trench.</title>
        <authorList>
            <person name="Wang Z."/>
            <person name="Sun Q.-L."/>
            <person name="Xu X.-D."/>
            <person name="Tang Y.-Z."/>
            <person name="Zhang J."/>
        </authorList>
    </citation>
    <scope>NUCLEOTIDE SEQUENCE [LARGE SCALE GENOMIC DNA]</scope>
    <source>
        <strain evidence="4 5">MT2928</strain>
    </source>
</reference>
<feature type="signal peptide" evidence="3">
    <location>
        <begin position="1"/>
        <end position="23"/>
    </location>
</feature>
<dbReference type="Pfam" id="PF01547">
    <property type="entry name" value="SBP_bac_1"/>
    <property type="match status" value="1"/>
</dbReference>
<dbReference type="AlphaFoldDB" id="A0A7S9LT23"/>
<dbReference type="InterPro" id="IPR050490">
    <property type="entry name" value="Bact_solute-bd_prot1"/>
</dbReference>
<dbReference type="EMBL" id="CP064942">
    <property type="protein sequence ID" value="QPH54782.1"/>
    <property type="molecule type" value="Genomic_DNA"/>
</dbReference>
<feature type="chain" id="PRO_5032952259" evidence="3">
    <location>
        <begin position="24"/>
        <end position="425"/>
    </location>
</feature>
<gene>
    <name evidence="4" type="ORF">I0K15_03135</name>
</gene>
<organism evidence="4 5">
    <name type="scientific">Pontivivens ytuae</name>
    <dbReference type="NCBI Taxonomy" id="2789856"/>
    <lineage>
        <taxon>Bacteria</taxon>
        <taxon>Pseudomonadati</taxon>
        <taxon>Pseudomonadota</taxon>
        <taxon>Alphaproteobacteria</taxon>
        <taxon>Rhodobacterales</taxon>
        <taxon>Paracoccaceae</taxon>
        <taxon>Pontivivens</taxon>
    </lineage>
</organism>
<comment type="similarity">
    <text evidence="2">Belongs to the bacterial solute-binding protein 1 family.</text>
</comment>
<dbReference type="RefSeq" id="WP_196103984.1">
    <property type="nucleotide sequence ID" value="NZ_CP064942.1"/>
</dbReference>
<evidence type="ECO:0000256" key="1">
    <source>
        <dbReference type="ARBA" id="ARBA00004418"/>
    </source>
</evidence>
<accession>A0A7S9LT23</accession>
<evidence type="ECO:0000256" key="2">
    <source>
        <dbReference type="ARBA" id="ARBA00008520"/>
    </source>
</evidence>
<keyword evidence="5" id="KW-1185">Reference proteome</keyword>
<keyword evidence="3" id="KW-0732">Signal</keyword>
<comment type="subcellular location">
    <subcellularLocation>
        <location evidence="1">Periplasm</location>
    </subcellularLocation>
</comment>
<dbReference type="CDD" id="cd14748">
    <property type="entry name" value="PBP2_UgpB"/>
    <property type="match status" value="1"/>
</dbReference>
<dbReference type="SUPFAM" id="SSF53850">
    <property type="entry name" value="Periplasmic binding protein-like II"/>
    <property type="match status" value="1"/>
</dbReference>
<dbReference type="InterPro" id="IPR006059">
    <property type="entry name" value="SBP"/>
</dbReference>
<dbReference type="KEGG" id="poz:I0K15_03135"/>
<evidence type="ECO:0000256" key="3">
    <source>
        <dbReference type="SAM" id="SignalP"/>
    </source>
</evidence>